<dbReference type="InterPro" id="IPR000629">
    <property type="entry name" value="RNA-helicase_DEAD-box_CS"/>
</dbReference>
<dbReference type="SMART" id="SM00487">
    <property type="entry name" value="DEXDc"/>
    <property type="match status" value="1"/>
</dbReference>
<evidence type="ECO:0000256" key="11">
    <source>
        <dbReference type="RuleBase" id="RU000492"/>
    </source>
</evidence>
<dbReference type="CDD" id="cd18787">
    <property type="entry name" value="SF2_C_DEAD"/>
    <property type="match status" value="1"/>
</dbReference>
<dbReference type="FunFam" id="3.40.50.300:FF:000108">
    <property type="entry name" value="ATP-dependent RNA helicase RhlE"/>
    <property type="match status" value="1"/>
</dbReference>
<dbReference type="SMART" id="SM00490">
    <property type="entry name" value="HELICc"/>
    <property type="match status" value="1"/>
</dbReference>
<dbReference type="PANTHER" id="PTHR47959:SF13">
    <property type="entry name" value="ATP-DEPENDENT RNA HELICASE RHLE"/>
    <property type="match status" value="1"/>
</dbReference>
<dbReference type="GO" id="GO:0005829">
    <property type="term" value="C:cytosol"/>
    <property type="evidence" value="ECO:0007669"/>
    <property type="project" value="TreeGrafter"/>
</dbReference>
<evidence type="ECO:0000256" key="10">
    <source>
        <dbReference type="PROSITE-ProRule" id="PRU00552"/>
    </source>
</evidence>
<feature type="compositionally biased region" description="Basic and acidic residues" evidence="12">
    <location>
        <begin position="426"/>
        <end position="442"/>
    </location>
</feature>
<dbReference type="STRING" id="1223802.SUTH_02744"/>
<dbReference type="Proteomes" id="UP000031637">
    <property type="component" value="Chromosome"/>
</dbReference>
<gene>
    <name evidence="16" type="ORF">SUTH_02744</name>
</gene>
<feature type="compositionally biased region" description="Basic and acidic residues" evidence="12">
    <location>
        <begin position="462"/>
        <end position="475"/>
    </location>
</feature>
<dbReference type="Pfam" id="PF00270">
    <property type="entry name" value="DEAD"/>
    <property type="match status" value="1"/>
</dbReference>
<proteinExistence type="inferred from homology"/>
<dbReference type="GO" id="GO:0016787">
    <property type="term" value="F:hydrolase activity"/>
    <property type="evidence" value="ECO:0007669"/>
    <property type="project" value="UniProtKB-KW"/>
</dbReference>
<evidence type="ECO:0000313" key="16">
    <source>
        <dbReference type="EMBL" id="BAO30523.1"/>
    </source>
</evidence>
<keyword evidence="3 11" id="KW-0547">Nucleotide-binding</keyword>
<evidence type="ECO:0000256" key="3">
    <source>
        <dbReference type="ARBA" id="ARBA00022741"/>
    </source>
</evidence>
<evidence type="ECO:0000259" key="14">
    <source>
        <dbReference type="PROSITE" id="PS51194"/>
    </source>
</evidence>
<evidence type="ECO:0000256" key="4">
    <source>
        <dbReference type="ARBA" id="ARBA00022801"/>
    </source>
</evidence>
<feature type="domain" description="Helicase ATP-binding" evidence="13">
    <location>
        <begin position="58"/>
        <end position="236"/>
    </location>
</feature>
<dbReference type="GO" id="GO:0005524">
    <property type="term" value="F:ATP binding"/>
    <property type="evidence" value="ECO:0007669"/>
    <property type="project" value="UniProtKB-KW"/>
</dbReference>
<dbReference type="GO" id="GO:0003724">
    <property type="term" value="F:RNA helicase activity"/>
    <property type="evidence" value="ECO:0007669"/>
    <property type="project" value="UniProtKB-EC"/>
</dbReference>
<dbReference type="EC" id="3.6.4.13" evidence="1"/>
<evidence type="ECO:0000256" key="9">
    <source>
        <dbReference type="ARBA" id="ARBA00074363"/>
    </source>
</evidence>
<dbReference type="Gene3D" id="3.40.50.300">
    <property type="entry name" value="P-loop containing nucleotide triphosphate hydrolases"/>
    <property type="match status" value="2"/>
</dbReference>
<evidence type="ECO:0000256" key="7">
    <source>
        <dbReference type="ARBA" id="ARBA00038437"/>
    </source>
</evidence>
<dbReference type="InterPro" id="IPR050079">
    <property type="entry name" value="DEAD_box_RNA_helicase"/>
</dbReference>
<protein>
    <recommendedName>
        <fullName evidence="9">DEAD-box ATP-dependent RNA helicase RhpA</fullName>
        <ecNumber evidence="1">3.6.4.13</ecNumber>
    </recommendedName>
</protein>
<comment type="similarity">
    <text evidence="7 11">Belongs to the DEAD box helicase family.</text>
</comment>
<accession>W0SL64</accession>
<evidence type="ECO:0000256" key="5">
    <source>
        <dbReference type="ARBA" id="ARBA00022806"/>
    </source>
</evidence>
<comment type="catalytic activity">
    <reaction evidence="8">
        <text>ATP + H2O = ADP + phosphate + H(+)</text>
        <dbReference type="Rhea" id="RHEA:13065"/>
        <dbReference type="ChEBI" id="CHEBI:15377"/>
        <dbReference type="ChEBI" id="CHEBI:15378"/>
        <dbReference type="ChEBI" id="CHEBI:30616"/>
        <dbReference type="ChEBI" id="CHEBI:43474"/>
        <dbReference type="ChEBI" id="CHEBI:456216"/>
        <dbReference type="EC" id="3.6.4.13"/>
    </reaction>
</comment>
<dbReference type="PROSITE" id="PS51195">
    <property type="entry name" value="Q_MOTIF"/>
    <property type="match status" value="1"/>
</dbReference>
<keyword evidence="4 11" id="KW-0378">Hydrolase</keyword>
<dbReference type="KEGG" id="shd:SUTH_02744"/>
<dbReference type="InterPro" id="IPR014001">
    <property type="entry name" value="Helicase_ATP-bd"/>
</dbReference>
<dbReference type="EMBL" id="AP012547">
    <property type="protein sequence ID" value="BAO30523.1"/>
    <property type="molecule type" value="Genomic_DNA"/>
</dbReference>
<keyword evidence="6 11" id="KW-0067">ATP-binding</keyword>
<evidence type="ECO:0000313" key="17">
    <source>
        <dbReference type="Proteomes" id="UP000031637"/>
    </source>
</evidence>
<name>W0SL64_9PROT</name>
<dbReference type="HOGENOM" id="CLU_003041_28_1_4"/>
<dbReference type="GO" id="GO:0003676">
    <property type="term" value="F:nucleic acid binding"/>
    <property type="evidence" value="ECO:0007669"/>
    <property type="project" value="InterPro"/>
</dbReference>
<keyword evidence="2" id="KW-0963">Cytoplasm</keyword>
<keyword evidence="5 11" id="KW-0347">Helicase</keyword>
<dbReference type="InterPro" id="IPR014014">
    <property type="entry name" value="RNA_helicase_DEAD_Q_motif"/>
</dbReference>
<dbReference type="PANTHER" id="PTHR47959">
    <property type="entry name" value="ATP-DEPENDENT RNA HELICASE RHLE-RELATED"/>
    <property type="match status" value="1"/>
</dbReference>
<dbReference type="PROSITE" id="PS51194">
    <property type="entry name" value="HELICASE_CTER"/>
    <property type="match status" value="1"/>
</dbReference>
<dbReference type="InterPro" id="IPR001650">
    <property type="entry name" value="Helicase_C-like"/>
</dbReference>
<dbReference type="SUPFAM" id="SSF52540">
    <property type="entry name" value="P-loop containing nucleoside triphosphate hydrolases"/>
    <property type="match status" value="1"/>
</dbReference>
<feature type="domain" description="DEAD-box RNA helicase Q" evidence="15">
    <location>
        <begin position="27"/>
        <end position="55"/>
    </location>
</feature>
<dbReference type="GO" id="GO:0009266">
    <property type="term" value="P:response to temperature stimulus"/>
    <property type="evidence" value="ECO:0007669"/>
    <property type="project" value="UniProtKB-ARBA"/>
</dbReference>
<evidence type="ECO:0000256" key="8">
    <source>
        <dbReference type="ARBA" id="ARBA00047984"/>
    </source>
</evidence>
<feature type="short sequence motif" description="Q motif" evidence="10">
    <location>
        <begin position="27"/>
        <end position="55"/>
    </location>
</feature>
<evidence type="ECO:0000259" key="15">
    <source>
        <dbReference type="PROSITE" id="PS51195"/>
    </source>
</evidence>
<organism evidence="16 17">
    <name type="scientific">Sulfuritalea hydrogenivorans sk43H</name>
    <dbReference type="NCBI Taxonomy" id="1223802"/>
    <lineage>
        <taxon>Bacteria</taxon>
        <taxon>Pseudomonadati</taxon>
        <taxon>Pseudomonadota</taxon>
        <taxon>Betaproteobacteria</taxon>
        <taxon>Nitrosomonadales</taxon>
        <taxon>Sterolibacteriaceae</taxon>
        <taxon>Sulfuritalea</taxon>
    </lineage>
</organism>
<dbReference type="PROSITE" id="PS51192">
    <property type="entry name" value="HELICASE_ATP_BIND_1"/>
    <property type="match status" value="1"/>
</dbReference>
<dbReference type="InterPro" id="IPR027417">
    <property type="entry name" value="P-loop_NTPase"/>
</dbReference>
<dbReference type="AlphaFoldDB" id="W0SL64"/>
<evidence type="ECO:0000259" key="13">
    <source>
        <dbReference type="PROSITE" id="PS51192"/>
    </source>
</evidence>
<evidence type="ECO:0000256" key="12">
    <source>
        <dbReference type="SAM" id="MobiDB-lite"/>
    </source>
</evidence>
<dbReference type="Pfam" id="PF00271">
    <property type="entry name" value="Helicase_C"/>
    <property type="match status" value="1"/>
</dbReference>
<dbReference type="OrthoDB" id="5297934at2"/>
<dbReference type="GO" id="GO:0042255">
    <property type="term" value="P:ribosome assembly"/>
    <property type="evidence" value="ECO:0007669"/>
    <property type="project" value="UniProtKB-ARBA"/>
</dbReference>
<dbReference type="CDD" id="cd00268">
    <property type="entry name" value="DEADc"/>
    <property type="match status" value="1"/>
</dbReference>
<reference evidence="16 17" key="1">
    <citation type="journal article" date="2014" name="Syst. Appl. Microbiol.">
        <title>Complete genomes of freshwater sulfur oxidizers Sulfuricella denitrificans skB26 and Sulfuritalea hydrogenivorans sk43H: genetic insights into the sulfur oxidation pathway of betaproteobacteria.</title>
        <authorList>
            <person name="Watanabe T."/>
            <person name="Kojima H."/>
            <person name="Fukui M."/>
        </authorList>
    </citation>
    <scope>NUCLEOTIDE SEQUENCE [LARGE SCALE GENOMIC DNA]</scope>
    <source>
        <strain evidence="16">DSM22779</strain>
    </source>
</reference>
<dbReference type="PROSITE" id="PS00039">
    <property type="entry name" value="DEAD_ATP_HELICASE"/>
    <property type="match status" value="1"/>
</dbReference>
<feature type="region of interest" description="Disordered" evidence="12">
    <location>
        <begin position="1"/>
        <end position="29"/>
    </location>
</feature>
<dbReference type="InterPro" id="IPR011545">
    <property type="entry name" value="DEAD/DEAH_box_helicase_dom"/>
</dbReference>
<feature type="domain" description="Helicase C-terminal" evidence="14">
    <location>
        <begin position="262"/>
        <end position="409"/>
    </location>
</feature>
<evidence type="ECO:0000256" key="1">
    <source>
        <dbReference type="ARBA" id="ARBA00012552"/>
    </source>
</evidence>
<evidence type="ECO:0000256" key="6">
    <source>
        <dbReference type="ARBA" id="ARBA00022840"/>
    </source>
</evidence>
<keyword evidence="17" id="KW-1185">Reference proteome</keyword>
<feature type="region of interest" description="Disordered" evidence="12">
    <location>
        <begin position="409"/>
        <end position="512"/>
    </location>
</feature>
<evidence type="ECO:0000256" key="2">
    <source>
        <dbReference type="ARBA" id="ARBA00022490"/>
    </source>
</evidence>
<sequence>MNATTQSTTPSAVDDQDASPAAVPPAPTFDDLGLLPELLRAVKDNGYTHPTPIQTQAIPIIMAGKDVMGGAQTGTGKTAGFTLPLLQRLARHASSSPSPARHPVRALILAPTRELAMQVHESVVTYSKYVPLRSVCIYGGVDIKPQIAELREGREIVVATPGRLLDHVQQKSVSFAAVEVLVLDEADRMLDMGFIPDIKRILAMLPKERQSLLFSATFSNEIKNLADSMLKAPQLIEVARRNAVSETITHRVYPVASDLKRSLLVHLLTHDEEKAKQVLVFVGTKFGASRLAVYLERQGIAADAIHGDKSQQQRTEALEGFKSGRIRVLVATDVAARGLDIDDLPHVINYELPHTAEDYVHRIGRTGRAGKQGDATSLFAPEEKQRLADIEKLIKRQIERVEISGFAELASAPPERAPSNRGHKREHLERAREKARERDRALTLDGNRPAGRELPTPAAHVPRLDPRLPKLDFDPTKPYVNKPGGAEIAPEKPSPTRPQRPVAALLGGLGKK</sequence>
<feature type="compositionally biased region" description="Polar residues" evidence="12">
    <location>
        <begin position="1"/>
        <end position="11"/>
    </location>
</feature>
<dbReference type="InterPro" id="IPR044742">
    <property type="entry name" value="DEAD/DEAH_RhlB"/>
</dbReference>